<accession>A0AAE1MIC1</accession>
<organism evidence="2 3">
    <name type="scientific">Acacia crassicarpa</name>
    <name type="common">northern wattle</name>
    <dbReference type="NCBI Taxonomy" id="499986"/>
    <lineage>
        <taxon>Eukaryota</taxon>
        <taxon>Viridiplantae</taxon>
        <taxon>Streptophyta</taxon>
        <taxon>Embryophyta</taxon>
        <taxon>Tracheophyta</taxon>
        <taxon>Spermatophyta</taxon>
        <taxon>Magnoliopsida</taxon>
        <taxon>eudicotyledons</taxon>
        <taxon>Gunneridae</taxon>
        <taxon>Pentapetalae</taxon>
        <taxon>rosids</taxon>
        <taxon>fabids</taxon>
        <taxon>Fabales</taxon>
        <taxon>Fabaceae</taxon>
        <taxon>Caesalpinioideae</taxon>
        <taxon>mimosoid clade</taxon>
        <taxon>Acacieae</taxon>
        <taxon>Acacia</taxon>
    </lineage>
</organism>
<comment type="caution">
    <text evidence="2">The sequence shown here is derived from an EMBL/GenBank/DDBJ whole genome shotgun (WGS) entry which is preliminary data.</text>
</comment>
<dbReference type="PANTHER" id="PTHR35459:SF2">
    <property type="entry name" value="T1N6.14 PROTEIN"/>
    <property type="match status" value="1"/>
</dbReference>
<feature type="region of interest" description="Disordered" evidence="1">
    <location>
        <begin position="1"/>
        <end position="57"/>
    </location>
</feature>
<keyword evidence="3" id="KW-1185">Reference proteome</keyword>
<dbReference type="AlphaFoldDB" id="A0AAE1MIC1"/>
<protein>
    <submittedName>
        <fullName evidence="2">Uncharacterized protein</fullName>
    </submittedName>
</protein>
<dbReference type="Proteomes" id="UP001293593">
    <property type="component" value="Unassembled WGS sequence"/>
</dbReference>
<proteinExistence type="predicted"/>
<evidence type="ECO:0000313" key="3">
    <source>
        <dbReference type="Proteomes" id="UP001293593"/>
    </source>
</evidence>
<gene>
    <name evidence="2" type="ORF">QN277_022031</name>
</gene>
<dbReference type="PANTHER" id="PTHR35459">
    <property type="entry name" value="T1N6.14 PROTEIN"/>
    <property type="match status" value="1"/>
</dbReference>
<evidence type="ECO:0000313" key="2">
    <source>
        <dbReference type="EMBL" id="KAK4268792.1"/>
    </source>
</evidence>
<feature type="region of interest" description="Disordered" evidence="1">
    <location>
        <begin position="113"/>
        <end position="148"/>
    </location>
</feature>
<name>A0AAE1MIC1_9FABA</name>
<feature type="compositionally biased region" description="Pro residues" evidence="1">
    <location>
        <begin position="18"/>
        <end position="38"/>
    </location>
</feature>
<reference evidence="2" key="1">
    <citation type="submission" date="2023-10" db="EMBL/GenBank/DDBJ databases">
        <title>Chromosome-level genome of the transformable northern wattle, Acacia crassicarpa.</title>
        <authorList>
            <person name="Massaro I."/>
            <person name="Sinha N.R."/>
            <person name="Poethig S."/>
            <person name="Leichty A.R."/>
        </authorList>
    </citation>
    <scope>NUCLEOTIDE SEQUENCE</scope>
    <source>
        <strain evidence="2">Acra3RX</strain>
        <tissue evidence="2">Leaf</tissue>
    </source>
</reference>
<dbReference type="EMBL" id="JAWXYG010000006">
    <property type="protein sequence ID" value="KAK4268792.1"/>
    <property type="molecule type" value="Genomic_DNA"/>
</dbReference>
<sequence length="192" mass="21168">MEESKEARAAPQVSNPPSTAPTLPPQPPPPPPPPPPPGSAALPPKSKKRPLESDSHLQHSRLFKIRVIIRDLRPRFIEVLRTPDFKNCQASNEIREQLKTLVGLCRQDVQESKANFEGKPPLPGRPSESKIPPPVALEKQPAEDGQSQGTYIVGGSAFGWNFITYTSKQAVYYGLTKEQFRAKYPAPCLVSD</sequence>
<evidence type="ECO:0000256" key="1">
    <source>
        <dbReference type="SAM" id="MobiDB-lite"/>
    </source>
</evidence>